<dbReference type="AlphaFoldDB" id="A0ABD0W5K4"/>
<comment type="subcellular location">
    <subcellularLocation>
        <location evidence="1">Secreted</location>
    </subcellularLocation>
</comment>
<organism evidence="11 12">
    <name type="scientific">Umbra pygmaea</name>
    <name type="common">Eastern mudminnow</name>
    <dbReference type="NCBI Taxonomy" id="75934"/>
    <lineage>
        <taxon>Eukaryota</taxon>
        <taxon>Metazoa</taxon>
        <taxon>Chordata</taxon>
        <taxon>Craniata</taxon>
        <taxon>Vertebrata</taxon>
        <taxon>Euteleostomi</taxon>
        <taxon>Actinopterygii</taxon>
        <taxon>Neopterygii</taxon>
        <taxon>Teleostei</taxon>
        <taxon>Protacanthopterygii</taxon>
        <taxon>Esociformes</taxon>
        <taxon>Umbridae</taxon>
        <taxon>Umbra</taxon>
    </lineage>
</organism>
<dbReference type="PANTHER" id="PTHR12015:SF190">
    <property type="entry name" value="C-C MOTIF CHEMOKINE"/>
    <property type="match status" value="1"/>
</dbReference>
<name>A0ABD0W5K4_UMBPY</name>
<feature type="chain" id="PRO_5044872236" description="Chemokine interleukin-8-like domain-containing protein" evidence="9">
    <location>
        <begin position="26"/>
        <end position="105"/>
    </location>
</feature>
<keyword evidence="6" id="KW-1015">Disulfide bond</keyword>
<dbReference type="InterPro" id="IPR036048">
    <property type="entry name" value="Interleukin_8-like_sf"/>
</dbReference>
<evidence type="ECO:0000256" key="4">
    <source>
        <dbReference type="ARBA" id="ARBA00022525"/>
    </source>
</evidence>
<keyword evidence="3" id="KW-0202">Cytokine</keyword>
<evidence type="ECO:0000256" key="6">
    <source>
        <dbReference type="ARBA" id="ARBA00023157"/>
    </source>
</evidence>
<evidence type="ECO:0000256" key="2">
    <source>
        <dbReference type="ARBA" id="ARBA00022500"/>
    </source>
</evidence>
<protein>
    <recommendedName>
        <fullName evidence="10">Chemokine interleukin-8-like domain-containing protein</fullName>
    </recommendedName>
</protein>
<evidence type="ECO:0000313" key="11">
    <source>
        <dbReference type="EMBL" id="KAL0966464.1"/>
    </source>
</evidence>
<feature type="signal peptide" evidence="9">
    <location>
        <begin position="1"/>
        <end position="25"/>
    </location>
</feature>
<evidence type="ECO:0000256" key="9">
    <source>
        <dbReference type="SAM" id="SignalP"/>
    </source>
</evidence>
<evidence type="ECO:0000256" key="5">
    <source>
        <dbReference type="ARBA" id="ARBA00022729"/>
    </source>
</evidence>
<sequence>MPQMSAPVITLFVLVAVGLFAHSEAQQACCTSYTQRPMPIHLIRGYSIQTIKGRCNLNAIIFHLLKFRNVCVDPTKSWVMENIRKLREKAEELNKNKSKNNNNHK</sequence>
<keyword evidence="4" id="KW-0964">Secreted</keyword>
<evidence type="ECO:0000313" key="12">
    <source>
        <dbReference type="Proteomes" id="UP001557470"/>
    </source>
</evidence>
<dbReference type="GO" id="GO:0005125">
    <property type="term" value="F:cytokine activity"/>
    <property type="evidence" value="ECO:0007669"/>
    <property type="project" value="UniProtKB-KW"/>
</dbReference>
<dbReference type="PANTHER" id="PTHR12015">
    <property type="entry name" value="SMALL INDUCIBLE CYTOKINE A"/>
    <property type="match status" value="1"/>
</dbReference>
<dbReference type="EMBL" id="JAGEUA010000009">
    <property type="protein sequence ID" value="KAL0966464.1"/>
    <property type="molecule type" value="Genomic_DNA"/>
</dbReference>
<dbReference type="GO" id="GO:0042379">
    <property type="term" value="F:chemokine receptor binding"/>
    <property type="evidence" value="ECO:0007669"/>
    <property type="project" value="UniProtKB-ARBA"/>
</dbReference>
<reference evidence="11 12" key="1">
    <citation type="submission" date="2024-06" db="EMBL/GenBank/DDBJ databases">
        <authorList>
            <person name="Pan Q."/>
            <person name="Wen M."/>
            <person name="Jouanno E."/>
            <person name="Zahm M."/>
            <person name="Klopp C."/>
            <person name="Cabau C."/>
            <person name="Louis A."/>
            <person name="Berthelot C."/>
            <person name="Parey E."/>
            <person name="Roest Crollius H."/>
            <person name="Montfort J."/>
            <person name="Robinson-Rechavi M."/>
            <person name="Bouchez O."/>
            <person name="Lampietro C."/>
            <person name="Lopez Roques C."/>
            <person name="Donnadieu C."/>
            <person name="Postlethwait J."/>
            <person name="Bobe J."/>
            <person name="Verreycken H."/>
            <person name="Guiguen Y."/>
        </authorList>
    </citation>
    <scope>NUCLEOTIDE SEQUENCE [LARGE SCALE GENOMIC DNA]</scope>
    <source>
        <strain evidence="11">Up_M1</strain>
        <tissue evidence="11">Testis</tissue>
    </source>
</reference>
<gene>
    <name evidence="11" type="ORF">UPYG_G00295590</name>
</gene>
<dbReference type="InterPro" id="IPR039809">
    <property type="entry name" value="Chemokine_b/g/d"/>
</dbReference>
<dbReference type="Gene3D" id="2.40.50.40">
    <property type="match status" value="1"/>
</dbReference>
<dbReference type="Proteomes" id="UP001557470">
    <property type="component" value="Unassembled WGS sequence"/>
</dbReference>
<dbReference type="GO" id="GO:0006935">
    <property type="term" value="P:chemotaxis"/>
    <property type="evidence" value="ECO:0007669"/>
    <property type="project" value="UniProtKB-KW"/>
</dbReference>
<accession>A0ABD0W5K4</accession>
<dbReference type="SMART" id="SM00199">
    <property type="entry name" value="SCY"/>
    <property type="match status" value="1"/>
</dbReference>
<dbReference type="Pfam" id="PF00048">
    <property type="entry name" value="IL8"/>
    <property type="match status" value="1"/>
</dbReference>
<comment type="caution">
    <text evidence="11">The sequence shown here is derived from an EMBL/GenBank/DDBJ whole genome shotgun (WGS) entry which is preliminary data.</text>
</comment>
<dbReference type="SUPFAM" id="SSF54117">
    <property type="entry name" value="Interleukin 8-like chemokines"/>
    <property type="match status" value="1"/>
</dbReference>
<evidence type="ECO:0000256" key="1">
    <source>
        <dbReference type="ARBA" id="ARBA00004613"/>
    </source>
</evidence>
<feature type="coiled-coil region" evidence="8">
    <location>
        <begin position="76"/>
        <end position="103"/>
    </location>
</feature>
<keyword evidence="5 9" id="KW-0732">Signal</keyword>
<dbReference type="GO" id="GO:0005615">
    <property type="term" value="C:extracellular space"/>
    <property type="evidence" value="ECO:0007669"/>
    <property type="project" value="UniProtKB-KW"/>
</dbReference>
<dbReference type="GO" id="GO:0006954">
    <property type="term" value="P:inflammatory response"/>
    <property type="evidence" value="ECO:0007669"/>
    <property type="project" value="UniProtKB-KW"/>
</dbReference>
<keyword evidence="2" id="KW-0145">Chemotaxis</keyword>
<feature type="domain" description="Chemokine interleukin-8-like" evidence="10">
    <location>
        <begin position="26"/>
        <end position="86"/>
    </location>
</feature>
<evidence type="ECO:0000256" key="7">
    <source>
        <dbReference type="ARBA" id="ARBA00023198"/>
    </source>
</evidence>
<proteinExistence type="predicted"/>
<keyword evidence="7" id="KW-0395">Inflammatory response</keyword>
<keyword evidence="12" id="KW-1185">Reference proteome</keyword>
<evidence type="ECO:0000256" key="3">
    <source>
        <dbReference type="ARBA" id="ARBA00022514"/>
    </source>
</evidence>
<dbReference type="InterPro" id="IPR001811">
    <property type="entry name" value="Chemokine_IL8-like_dom"/>
</dbReference>
<evidence type="ECO:0000256" key="8">
    <source>
        <dbReference type="SAM" id="Coils"/>
    </source>
</evidence>
<keyword evidence="8" id="KW-0175">Coiled coil</keyword>
<dbReference type="FunFam" id="2.40.50.40:FF:000012">
    <property type="entry name" value="C-C motif chemokine"/>
    <property type="match status" value="1"/>
</dbReference>
<evidence type="ECO:0000259" key="10">
    <source>
        <dbReference type="SMART" id="SM00199"/>
    </source>
</evidence>